<sequence>MRPNDQPPPHSFTLDSDPSSPSQNPSPREFQPPVTTVASPRGAGGGTSGRHPIFRGIRCRNGKWASEIREPRKTTRIWLGTYPTPEMAAAAYDVAALALKGPDATLNFPNSAFSYPIPASLSASDIQAAAADAAARQHWSMQRRSGSEDACQKGTTSSSSGGGQEFVDEEDIFGMPNLMAEMAEGMLLSPPRMQSPSTEEYPQNSDGERLWSYW</sequence>
<evidence type="ECO:0000313" key="2">
    <source>
        <dbReference type="Proteomes" id="UP000828048"/>
    </source>
</evidence>
<accession>A0ACB7YK21</accession>
<dbReference type="EMBL" id="CM037161">
    <property type="protein sequence ID" value="KAH7853542.1"/>
    <property type="molecule type" value="Genomic_DNA"/>
</dbReference>
<dbReference type="Proteomes" id="UP000828048">
    <property type="component" value="Chromosome 11"/>
</dbReference>
<organism evidence="1 2">
    <name type="scientific">Vaccinium darrowii</name>
    <dbReference type="NCBI Taxonomy" id="229202"/>
    <lineage>
        <taxon>Eukaryota</taxon>
        <taxon>Viridiplantae</taxon>
        <taxon>Streptophyta</taxon>
        <taxon>Embryophyta</taxon>
        <taxon>Tracheophyta</taxon>
        <taxon>Spermatophyta</taxon>
        <taxon>Magnoliopsida</taxon>
        <taxon>eudicotyledons</taxon>
        <taxon>Gunneridae</taxon>
        <taxon>Pentapetalae</taxon>
        <taxon>asterids</taxon>
        <taxon>Ericales</taxon>
        <taxon>Ericaceae</taxon>
        <taxon>Vaccinioideae</taxon>
        <taxon>Vaccinieae</taxon>
        <taxon>Vaccinium</taxon>
    </lineage>
</organism>
<comment type="caution">
    <text evidence="1">The sequence shown here is derived from an EMBL/GenBank/DDBJ whole genome shotgun (WGS) entry which is preliminary data.</text>
</comment>
<evidence type="ECO:0000313" key="1">
    <source>
        <dbReference type="EMBL" id="KAH7853542.1"/>
    </source>
</evidence>
<proteinExistence type="predicted"/>
<reference evidence="1 2" key="1">
    <citation type="journal article" date="2021" name="Hortic Res">
        <title>High-quality reference genome and annotation aids understanding of berry development for evergreen blueberry (Vaccinium darrowii).</title>
        <authorList>
            <person name="Yu J."/>
            <person name="Hulse-Kemp A.M."/>
            <person name="Babiker E."/>
            <person name="Staton M."/>
        </authorList>
    </citation>
    <scope>NUCLEOTIDE SEQUENCE [LARGE SCALE GENOMIC DNA]</scope>
    <source>
        <strain evidence="2">cv. NJ 8807/NJ 8810</strain>
        <tissue evidence="1">Young leaf</tissue>
    </source>
</reference>
<gene>
    <name evidence="1" type="ORF">Vadar_003784</name>
</gene>
<keyword evidence="2" id="KW-1185">Reference proteome</keyword>
<name>A0ACB7YK21_9ERIC</name>
<protein>
    <submittedName>
        <fullName evidence="1">Uncharacterized protein</fullName>
    </submittedName>
</protein>